<organism evidence="8 9">
    <name type="scientific">Strongylocentrotus purpuratus</name>
    <name type="common">Purple sea urchin</name>
    <dbReference type="NCBI Taxonomy" id="7668"/>
    <lineage>
        <taxon>Eukaryota</taxon>
        <taxon>Metazoa</taxon>
        <taxon>Echinodermata</taxon>
        <taxon>Eleutherozoa</taxon>
        <taxon>Echinozoa</taxon>
        <taxon>Echinoidea</taxon>
        <taxon>Euechinoidea</taxon>
        <taxon>Echinacea</taxon>
        <taxon>Camarodonta</taxon>
        <taxon>Echinidea</taxon>
        <taxon>Strongylocentrotidae</taxon>
        <taxon>Strongylocentrotus</taxon>
    </lineage>
</organism>
<dbReference type="Gene3D" id="2.40.128.30">
    <property type="entry name" value="Avidin-like"/>
    <property type="match status" value="1"/>
</dbReference>
<evidence type="ECO:0000256" key="3">
    <source>
        <dbReference type="ARBA" id="ARBA00022525"/>
    </source>
</evidence>
<dbReference type="PROSITE" id="PS51326">
    <property type="entry name" value="AVIDIN_2"/>
    <property type="match status" value="1"/>
</dbReference>
<reference evidence="9" key="1">
    <citation type="submission" date="2015-02" db="EMBL/GenBank/DDBJ databases">
        <title>Genome sequencing for Strongylocentrotus purpuratus.</title>
        <authorList>
            <person name="Murali S."/>
            <person name="Liu Y."/>
            <person name="Vee V."/>
            <person name="English A."/>
            <person name="Wang M."/>
            <person name="Skinner E."/>
            <person name="Han Y."/>
            <person name="Muzny D.M."/>
            <person name="Worley K.C."/>
            <person name="Gibbs R.A."/>
        </authorList>
    </citation>
    <scope>NUCLEOTIDE SEQUENCE</scope>
</reference>
<evidence type="ECO:0000313" key="8">
    <source>
        <dbReference type="EnsemblMetazoa" id="XP_030849314"/>
    </source>
</evidence>
<evidence type="ECO:0000256" key="2">
    <source>
        <dbReference type="ARBA" id="ARBA00006297"/>
    </source>
</evidence>
<proteinExistence type="inferred from homology"/>
<dbReference type="Pfam" id="PF01382">
    <property type="entry name" value="Avidin"/>
    <property type="match status" value="1"/>
</dbReference>
<name>A0A7M7PD34_STRPU</name>
<dbReference type="RefSeq" id="XP_030849314.1">
    <property type="nucleotide sequence ID" value="XM_030993454.1"/>
</dbReference>
<sequence length="133" mass="14370">MNMTNKQRTTKYERVAECSVEGAWTNELGSTVSFVVDKDTGLMTGTYTTAVGDAPPTPFPLTGWTSPDGSHTSVSFSVLWNGGTSTTAWAGVLLTCDGRETLKTTWLLVSETDCDNSWGDTQVGFDDFIRVIA</sequence>
<dbReference type="InterPro" id="IPR005469">
    <property type="entry name" value="Avidin"/>
</dbReference>
<accession>A0A7M7PD34</accession>
<keyword evidence="5" id="KW-1015">Disulfide bond</keyword>
<protein>
    <recommendedName>
        <fullName evidence="10">Avidin</fullName>
    </recommendedName>
</protein>
<dbReference type="PANTHER" id="PTHR34399:SF3">
    <property type="entry name" value="AVID PROTEIN-RELATED"/>
    <property type="match status" value="1"/>
</dbReference>
<dbReference type="InterPro" id="IPR005468">
    <property type="entry name" value="Avidin/str"/>
</dbReference>
<reference evidence="8" key="2">
    <citation type="submission" date="2021-01" db="UniProtKB">
        <authorList>
            <consortium name="EnsemblMetazoa"/>
        </authorList>
    </citation>
    <scope>IDENTIFICATION</scope>
</reference>
<dbReference type="AlphaFoldDB" id="A0A7M7PD34"/>
<dbReference type="GO" id="GO:0005576">
    <property type="term" value="C:extracellular region"/>
    <property type="evidence" value="ECO:0007669"/>
    <property type="project" value="UniProtKB-SubCell"/>
</dbReference>
<dbReference type="PANTHER" id="PTHR34399">
    <property type="entry name" value="AVIDIN-RELATED"/>
    <property type="match status" value="1"/>
</dbReference>
<keyword evidence="9" id="KW-1185">Reference proteome</keyword>
<keyword evidence="4" id="KW-0732">Signal</keyword>
<dbReference type="GO" id="GO:0009374">
    <property type="term" value="F:biotin binding"/>
    <property type="evidence" value="ECO:0000318"/>
    <property type="project" value="GO_Central"/>
</dbReference>
<dbReference type="SUPFAM" id="SSF50876">
    <property type="entry name" value="Avidin/streptavidin"/>
    <property type="match status" value="1"/>
</dbReference>
<keyword evidence="3" id="KW-0964">Secreted</keyword>
<evidence type="ECO:0000256" key="6">
    <source>
        <dbReference type="ARBA" id="ARBA00023180"/>
    </source>
</evidence>
<evidence type="ECO:0000313" key="9">
    <source>
        <dbReference type="Proteomes" id="UP000007110"/>
    </source>
</evidence>
<dbReference type="PRINTS" id="PR00709">
    <property type="entry name" value="AVIDIN"/>
</dbReference>
<comment type="subcellular location">
    <subcellularLocation>
        <location evidence="1">Secreted</location>
    </subcellularLocation>
</comment>
<evidence type="ECO:0000256" key="1">
    <source>
        <dbReference type="ARBA" id="ARBA00004613"/>
    </source>
</evidence>
<dbReference type="OrthoDB" id="2821340at2759"/>
<dbReference type="OMA" id="ATKSSWC"/>
<evidence type="ECO:0000256" key="4">
    <source>
        <dbReference type="ARBA" id="ARBA00022729"/>
    </source>
</evidence>
<dbReference type="GeneID" id="100892725"/>
<keyword evidence="7" id="KW-0092">Biotin</keyword>
<evidence type="ECO:0000256" key="5">
    <source>
        <dbReference type="ARBA" id="ARBA00023157"/>
    </source>
</evidence>
<evidence type="ECO:0000256" key="7">
    <source>
        <dbReference type="ARBA" id="ARBA00023267"/>
    </source>
</evidence>
<dbReference type="InParanoid" id="A0A7M7PD34"/>
<evidence type="ECO:0008006" key="10">
    <source>
        <dbReference type="Google" id="ProtNLM"/>
    </source>
</evidence>
<dbReference type="InterPro" id="IPR036896">
    <property type="entry name" value="Avidin-like_sf"/>
</dbReference>
<dbReference type="KEGG" id="spu:100892725"/>
<dbReference type="Proteomes" id="UP000007110">
    <property type="component" value="Unassembled WGS sequence"/>
</dbReference>
<comment type="similarity">
    <text evidence="2">Belongs to the avidin/streptavidin family.</text>
</comment>
<keyword evidence="6" id="KW-0325">Glycoprotein</keyword>
<dbReference type="InterPro" id="IPR051764">
    <property type="entry name" value="Avidin/Streptavidin-rel"/>
</dbReference>
<dbReference type="EnsemblMetazoa" id="XM_030993454">
    <property type="protein sequence ID" value="XP_030849314"/>
    <property type="gene ID" value="LOC100892725"/>
</dbReference>